<keyword evidence="1" id="KW-0472">Membrane</keyword>
<keyword evidence="3" id="KW-1185">Reference proteome</keyword>
<feature type="transmembrane region" description="Helical" evidence="1">
    <location>
        <begin position="186"/>
        <end position="207"/>
    </location>
</feature>
<keyword evidence="1" id="KW-0812">Transmembrane</keyword>
<dbReference type="Proteomes" id="UP001354989">
    <property type="component" value="Plasmid pPP3"/>
</dbReference>
<organism evidence="2 3">
    <name type="scientific">Persicobacter psychrovividus</name>
    <dbReference type="NCBI Taxonomy" id="387638"/>
    <lineage>
        <taxon>Bacteria</taxon>
        <taxon>Pseudomonadati</taxon>
        <taxon>Bacteroidota</taxon>
        <taxon>Cytophagia</taxon>
        <taxon>Cytophagales</taxon>
        <taxon>Persicobacteraceae</taxon>
        <taxon>Persicobacter</taxon>
    </lineage>
</organism>
<evidence type="ECO:0008006" key="4">
    <source>
        <dbReference type="Google" id="ProtNLM"/>
    </source>
</evidence>
<dbReference type="RefSeq" id="WP_338399026.1">
    <property type="nucleotide sequence ID" value="NZ_AP025295.1"/>
</dbReference>
<sequence length="421" mass="48292">MKKIWAWHSWLGLYSGLVIIILSITGSLAIFKNEIDQTLNPALYQVKSTAVDQLPQAQIQAIVQRFENVTNYAVNISRDPKRSWLLSLYQKNEHTGQKDCTEIFIDPYSGKVLGQRDRYKTFSYTLRTLHIRLFNQWYGRQLVGLAGICLLISTILGVIIYSPFMKKQKFGQFKRKKKRYNDWHKYLGIIALFFNFMMAVTGAYLGFQPWIKQHIYRPPSPQKSIIANAKVSLQDERKIPINYADVSAKAFGIFTSADQLRIQYAKAGNGNIEVAVNMEGACYDPFCNWLLLDKADLKVLDKFDVKTATAAAKWYYLPEGLHFGQFGGVLLKVIYSIFGLITGFLSISGYIIYLKRAKKKRLKKGKKIVWGTFIGLLMILTLLFFISQKIAVSRLLLWSSPMGWAALIIMILLVYRQNSRK</sequence>
<feature type="transmembrane region" description="Helical" evidence="1">
    <location>
        <begin position="333"/>
        <end position="355"/>
    </location>
</feature>
<feature type="transmembrane region" description="Helical" evidence="1">
    <location>
        <begin position="142"/>
        <end position="165"/>
    </location>
</feature>
<feature type="transmembrane region" description="Helical" evidence="1">
    <location>
        <begin position="367"/>
        <end position="386"/>
    </location>
</feature>
<keyword evidence="1" id="KW-1133">Transmembrane helix</keyword>
<keyword evidence="2" id="KW-0614">Plasmid</keyword>
<feature type="transmembrane region" description="Helical" evidence="1">
    <location>
        <begin position="398"/>
        <end position="415"/>
    </location>
</feature>
<feature type="transmembrane region" description="Helical" evidence="1">
    <location>
        <begin position="12"/>
        <end position="31"/>
    </location>
</feature>
<evidence type="ECO:0000313" key="2">
    <source>
        <dbReference type="EMBL" id="BDD01597.1"/>
    </source>
</evidence>
<reference evidence="2 3" key="1">
    <citation type="submission" date="2021-12" db="EMBL/GenBank/DDBJ databases">
        <title>Genome sequencing of bacteria with rrn-lacking chromosome and rrn-plasmid.</title>
        <authorList>
            <person name="Anda M."/>
            <person name="Iwasaki W."/>
        </authorList>
    </citation>
    <scope>NUCLEOTIDE SEQUENCE [LARGE SCALE GENOMIC DNA]</scope>
    <source>
        <strain evidence="2 3">NBRC 101262</strain>
        <plasmid evidence="2 3">pPP3</plasmid>
    </source>
</reference>
<proteinExistence type="predicted"/>
<dbReference type="PANTHER" id="PTHR34219">
    <property type="entry name" value="IRON-REGULATED INNER MEMBRANE PROTEIN-RELATED"/>
    <property type="match status" value="1"/>
</dbReference>
<name>A0ABM7VL44_9BACT</name>
<evidence type="ECO:0000256" key="1">
    <source>
        <dbReference type="SAM" id="Phobius"/>
    </source>
</evidence>
<gene>
    <name evidence="2" type="ORF">PEPS_38770</name>
</gene>
<dbReference type="InterPro" id="IPR005625">
    <property type="entry name" value="PepSY-ass_TM"/>
</dbReference>
<dbReference type="EMBL" id="AP025295">
    <property type="protein sequence ID" value="BDD01597.1"/>
    <property type="molecule type" value="Genomic_DNA"/>
</dbReference>
<geneLocation type="plasmid" evidence="2 3">
    <name>pPP3</name>
</geneLocation>
<protein>
    <recommendedName>
        <fullName evidence="4">PepSY domain-containing protein</fullName>
    </recommendedName>
</protein>
<dbReference type="Pfam" id="PF03929">
    <property type="entry name" value="PepSY_TM"/>
    <property type="match status" value="1"/>
</dbReference>
<accession>A0ABM7VL44</accession>
<evidence type="ECO:0000313" key="3">
    <source>
        <dbReference type="Proteomes" id="UP001354989"/>
    </source>
</evidence>